<dbReference type="Pfam" id="PF00290">
    <property type="entry name" value="Trp_syntA"/>
    <property type="match status" value="1"/>
</dbReference>
<evidence type="ECO:0000256" key="4">
    <source>
        <dbReference type="ARBA" id="ARBA00022822"/>
    </source>
</evidence>
<comment type="catalytic activity">
    <reaction evidence="7 8">
        <text>(1S,2R)-1-C-(indol-3-yl)glycerol 3-phosphate + L-serine = D-glyceraldehyde 3-phosphate + L-tryptophan + H2O</text>
        <dbReference type="Rhea" id="RHEA:10532"/>
        <dbReference type="ChEBI" id="CHEBI:15377"/>
        <dbReference type="ChEBI" id="CHEBI:33384"/>
        <dbReference type="ChEBI" id="CHEBI:57912"/>
        <dbReference type="ChEBI" id="CHEBI:58866"/>
        <dbReference type="ChEBI" id="CHEBI:59776"/>
        <dbReference type="EC" id="4.2.1.20"/>
    </reaction>
</comment>
<keyword evidence="5 8" id="KW-0057">Aromatic amino acid biosynthesis</keyword>
<dbReference type="PANTHER" id="PTHR43406:SF1">
    <property type="entry name" value="TRYPTOPHAN SYNTHASE ALPHA CHAIN, CHLOROPLASTIC"/>
    <property type="match status" value="1"/>
</dbReference>
<dbReference type="EMBL" id="SACQ01000001">
    <property type="protein sequence ID" value="RVU32597.1"/>
    <property type="molecule type" value="Genomic_DNA"/>
</dbReference>
<dbReference type="NCBIfam" id="TIGR00262">
    <property type="entry name" value="trpA"/>
    <property type="match status" value="1"/>
</dbReference>
<sequence length="257" mass="27579">MSTLQTYIKTQRESRPILLMTHVIYGYPTIKDSLEIMETLLREGTDILEVQFPFSDPVADGPTITNACHVALENAPTLRQCLADINALATRYPDSKVVLMSYLNPMLQFGFEALADTAAPAISGLIIPDLPIEQASFVEPLKAADIAPIWLTIPQMDSARLAQTLSAASGMLYCVSRSGVTGGATAFDAVTDNLDTLKQQTSVPLGVGFGISKPEHITALIGHADIAIVGSALLNAYNEAGLTQLVTRFKSLQTATR</sequence>
<protein>
    <recommendedName>
        <fullName evidence="8">Tryptophan synthase alpha chain</fullName>
        <ecNumber evidence="8">4.2.1.20</ecNumber>
    </recommendedName>
</protein>
<evidence type="ECO:0000256" key="6">
    <source>
        <dbReference type="ARBA" id="ARBA00023239"/>
    </source>
</evidence>
<evidence type="ECO:0000256" key="7">
    <source>
        <dbReference type="ARBA" id="ARBA00049047"/>
    </source>
</evidence>
<comment type="pathway">
    <text evidence="1 8">Amino-acid biosynthesis; L-tryptophan biosynthesis; L-tryptophan from chorismate: step 5/5.</text>
</comment>
<keyword evidence="3 8" id="KW-0028">Amino-acid biosynthesis</keyword>
<dbReference type="GO" id="GO:0004834">
    <property type="term" value="F:tryptophan synthase activity"/>
    <property type="evidence" value="ECO:0007669"/>
    <property type="project" value="UniProtKB-UniRule"/>
</dbReference>
<dbReference type="PROSITE" id="PS00167">
    <property type="entry name" value="TRP_SYNTHASE_ALPHA"/>
    <property type="match status" value="1"/>
</dbReference>
<evidence type="ECO:0000256" key="9">
    <source>
        <dbReference type="RuleBase" id="RU003662"/>
    </source>
</evidence>
<evidence type="ECO:0000313" key="11">
    <source>
        <dbReference type="Proteomes" id="UP000282818"/>
    </source>
</evidence>
<dbReference type="InterPro" id="IPR013785">
    <property type="entry name" value="Aldolase_TIM"/>
</dbReference>
<reference evidence="10 11" key="1">
    <citation type="submission" date="2019-01" db="EMBL/GenBank/DDBJ databases">
        <authorList>
            <person name="Chen W.-M."/>
        </authorList>
    </citation>
    <scope>NUCLEOTIDE SEQUENCE [LARGE SCALE GENOMIC DNA]</scope>
    <source>
        <strain evidence="10 11">HPM-16</strain>
    </source>
</reference>
<dbReference type="InterPro" id="IPR011060">
    <property type="entry name" value="RibuloseP-bd_barrel"/>
</dbReference>
<comment type="caution">
    <text evidence="10">The sequence shown here is derived from an EMBL/GenBank/DDBJ whole genome shotgun (WGS) entry which is preliminary data.</text>
</comment>
<feature type="active site" description="Proton acceptor" evidence="8">
    <location>
        <position position="49"/>
    </location>
</feature>
<dbReference type="UniPathway" id="UPA00035">
    <property type="reaction ID" value="UER00044"/>
</dbReference>
<dbReference type="EC" id="4.2.1.20" evidence="8"/>
<evidence type="ECO:0000256" key="8">
    <source>
        <dbReference type="HAMAP-Rule" id="MF_00131"/>
    </source>
</evidence>
<organism evidence="10 11">
    <name type="scientific">Neptunomonas marina</name>
    <dbReference type="NCBI Taxonomy" id="1815562"/>
    <lineage>
        <taxon>Bacteria</taxon>
        <taxon>Pseudomonadati</taxon>
        <taxon>Pseudomonadota</taxon>
        <taxon>Gammaproteobacteria</taxon>
        <taxon>Oceanospirillales</taxon>
        <taxon>Oceanospirillaceae</taxon>
        <taxon>Neptunomonas</taxon>
    </lineage>
</organism>
<comment type="subunit">
    <text evidence="2 8">Tetramer of two alpha and two beta chains.</text>
</comment>
<dbReference type="AlphaFoldDB" id="A0A437QDI3"/>
<evidence type="ECO:0000256" key="3">
    <source>
        <dbReference type="ARBA" id="ARBA00022605"/>
    </source>
</evidence>
<keyword evidence="6 8" id="KW-0456">Lyase</keyword>
<comment type="similarity">
    <text evidence="8 9">Belongs to the TrpA family.</text>
</comment>
<evidence type="ECO:0000256" key="2">
    <source>
        <dbReference type="ARBA" id="ARBA00011270"/>
    </source>
</evidence>
<keyword evidence="4 8" id="KW-0822">Tryptophan biosynthesis</keyword>
<dbReference type="RefSeq" id="WP_127692766.1">
    <property type="nucleotide sequence ID" value="NZ_SACQ01000001.1"/>
</dbReference>
<keyword evidence="11" id="KW-1185">Reference proteome</keyword>
<dbReference type="InterPro" id="IPR018204">
    <property type="entry name" value="Trp_synthase_alpha_AS"/>
</dbReference>
<feature type="active site" description="Proton acceptor" evidence="8">
    <location>
        <position position="60"/>
    </location>
</feature>
<dbReference type="GO" id="GO:0005829">
    <property type="term" value="C:cytosol"/>
    <property type="evidence" value="ECO:0007669"/>
    <property type="project" value="TreeGrafter"/>
</dbReference>
<gene>
    <name evidence="8 10" type="primary">trpA</name>
    <name evidence="10" type="ORF">EOE65_02785</name>
</gene>
<name>A0A437QDI3_9GAMM</name>
<dbReference type="PANTHER" id="PTHR43406">
    <property type="entry name" value="TRYPTOPHAN SYNTHASE, ALPHA CHAIN"/>
    <property type="match status" value="1"/>
</dbReference>
<dbReference type="Proteomes" id="UP000282818">
    <property type="component" value="Unassembled WGS sequence"/>
</dbReference>
<dbReference type="CDD" id="cd04724">
    <property type="entry name" value="Tryptophan_synthase_alpha"/>
    <property type="match status" value="1"/>
</dbReference>
<evidence type="ECO:0000256" key="5">
    <source>
        <dbReference type="ARBA" id="ARBA00023141"/>
    </source>
</evidence>
<dbReference type="Gene3D" id="3.20.20.70">
    <property type="entry name" value="Aldolase class I"/>
    <property type="match status" value="1"/>
</dbReference>
<dbReference type="InterPro" id="IPR002028">
    <property type="entry name" value="Trp_synthase_suA"/>
</dbReference>
<evidence type="ECO:0000256" key="1">
    <source>
        <dbReference type="ARBA" id="ARBA00004733"/>
    </source>
</evidence>
<dbReference type="HAMAP" id="MF_00131">
    <property type="entry name" value="Trp_synth_alpha"/>
    <property type="match status" value="1"/>
</dbReference>
<comment type="function">
    <text evidence="8">The alpha subunit is responsible for the aldol cleavage of indoleglycerol phosphate to indole and glyceraldehyde 3-phosphate.</text>
</comment>
<evidence type="ECO:0000313" key="10">
    <source>
        <dbReference type="EMBL" id="RVU32597.1"/>
    </source>
</evidence>
<proteinExistence type="inferred from homology"/>
<dbReference type="SUPFAM" id="SSF51366">
    <property type="entry name" value="Ribulose-phoshate binding barrel"/>
    <property type="match status" value="1"/>
</dbReference>
<accession>A0A437QDI3</accession>